<keyword evidence="3" id="KW-1185">Reference proteome</keyword>
<gene>
    <name evidence="2" type="ORF">MG293_001480</name>
</gene>
<evidence type="ECO:0000313" key="3">
    <source>
        <dbReference type="Proteomes" id="UP001214576"/>
    </source>
</evidence>
<protein>
    <submittedName>
        <fullName evidence="2">Uncharacterized protein</fullName>
    </submittedName>
</protein>
<feature type="region of interest" description="Disordered" evidence="1">
    <location>
        <begin position="82"/>
        <end position="192"/>
    </location>
</feature>
<accession>A0AAD4URB2</accession>
<reference evidence="2" key="1">
    <citation type="submission" date="2022-03" db="EMBL/GenBank/DDBJ databases">
        <title>Genomic analyses of argali, domestic sheep and their hybrids provide insights into chromosomal evolution, heterosis and genetic basis of agronomic traits.</title>
        <authorList>
            <person name="Li M."/>
        </authorList>
    </citation>
    <scope>NUCLEOTIDE SEQUENCE</scope>
    <source>
        <strain evidence="2">CAU-MHL-2022a</strain>
        <tissue evidence="2">Skin</tissue>
    </source>
</reference>
<name>A0AAD4URB2_OVIAM</name>
<dbReference type="EMBL" id="JAKZEL010000001">
    <property type="protein sequence ID" value="KAI4549150.1"/>
    <property type="molecule type" value="Genomic_DNA"/>
</dbReference>
<evidence type="ECO:0000256" key="1">
    <source>
        <dbReference type="SAM" id="MobiDB-lite"/>
    </source>
</evidence>
<organism evidence="2 3">
    <name type="scientific">Ovis ammon polii</name>
    <dbReference type="NCBI Taxonomy" id="230172"/>
    <lineage>
        <taxon>Eukaryota</taxon>
        <taxon>Metazoa</taxon>
        <taxon>Chordata</taxon>
        <taxon>Craniata</taxon>
        <taxon>Vertebrata</taxon>
        <taxon>Euteleostomi</taxon>
        <taxon>Mammalia</taxon>
        <taxon>Eutheria</taxon>
        <taxon>Laurasiatheria</taxon>
        <taxon>Artiodactyla</taxon>
        <taxon>Ruminantia</taxon>
        <taxon>Pecora</taxon>
        <taxon>Bovidae</taxon>
        <taxon>Caprinae</taxon>
        <taxon>Ovis</taxon>
    </lineage>
</organism>
<sequence>MPPIQGKEQRLCFAGAAVKRYPTPKVRETQVICRPQCIPRTFPKPMLLIAWCFITGDFKASDEHGKQKFVFRTREEFFVTSQHKLQDSLNPTPHIRNRPPATSDLTPALGPSDPHEPILAPGPSGFHSQWSCDPALPTSDQQPPHEAEPGNQLEQGPTKSTRPPTQSAHRNRRTHTVLTGETRGAKSCGDKRKAHCWDAWDGSYNRPGFQGRET</sequence>
<comment type="caution">
    <text evidence="2">The sequence shown here is derived from an EMBL/GenBank/DDBJ whole genome shotgun (WGS) entry which is preliminary data.</text>
</comment>
<proteinExistence type="predicted"/>
<evidence type="ECO:0000313" key="2">
    <source>
        <dbReference type="EMBL" id="KAI4549150.1"/>
    </source>
</evidence>
<dbReference type="Proteomes" id="UP001214576">
    <property type="component" value="Unassembled WGS sequence"/>
</dbReference>
<feature type="compositionally biased region" description="Polar residues" evidence="1">
    <location>
        <begin position="152"/>
        <end position="168"/>
    </location>
</feature>
<dbReference type="AlphaFoldDB" id="A0AAD4URB2"/>
<feature type="compositionally biased region" description="Polar residues" evidence="1">
    <location>
        <begin position="82"/>
        <end position="91"/>
    </location>
</feature>